<evidence type="ECO:0000256" key="6">
    <source>
        <dbReference type="ARBA" id="ARBA00018612"/>
    </source>
</evidence>
<dbReference type="FunFam" id="3.50.50.60:FF:000195">
    <property type="entry name" value="L-ornithine N(5)-monooxygenase"/>
    <property type="match status" value="1"/>
</dbReference>
<evidence type="ECO:0000313" key="16">
    <source>
        <dbReference type="Proteomes" id="UP000799291"/>
    </source>
</evidence>
<evidence type="ECO:0000256" key="3">
    <source>
        <dbReference type="ARBA" id="ARBA00007588"/>
    </source>
</evidence>
<evidence type="ECO:0000256" key="8">
    <source>
        <dbReference type="ARBA" id="ARBA00022827"/>
    </source>
</evidence>
<dbReference type="AlphaFoldDB" id="A0A6G1J9G6"/>
<evidence type="ECO:0000256" key="14">
    <source>
        <dbReference type="ARBA" id="ARBA00049248"/>
    </source>
</evidence>
<protein>
    <recommendedName>
        <fullName evidence="6">L-ornithine N(5)-monooxygenase</fullName>
        <ecNumber evidence="5">1.14.13.196</ecNumber>
    </recommendedName>
    <alternativeName>
        <fullName evidence="12">L-ornithine N(5)-oxygenase</fullName>
    </alternativeName>
</protein>
<reference evidence="15" key="1">
    <citation type="journal article" date="2020" name="Stud. Mycol.">
        <title>101 Dothideomycetes genomes: a test case for predicting lifestyles and emergence of pathogens.</title>
        <authorList>
            <person name="Haridas S."/>
            <person name="Albert R."/>
            <person name="Binder M."/>
            <person name="Bloem J."/>
            <person name="Labutti K."/>
            <person name="Salamov A."/>
            <person name="Andreopoulos B."/>
            <person name="Baker S."/>
            <person name="Barry K."/>
            <person name="Bills G."/>
            <person name="Bluhm B."/>
            <person name="Cannon C."/>
            <person name="Castanera R."/>
            <person name="Culley D."/>
            <person name="Daum C."/>
            <person name="Ezra D."/>
            <person name="Gonzalez J."/>
            <person name="Henrissat B."/>
            <person name="Kuo A."/>
            <person name="Liang C."/>
            <person name="Lipzen A."/>
            <person name="Lutzoni F."/>
            <person name="Magnuson J."/>
            <person name="Mondo S."/>
            <person name="Nolan M."/>
            <person name="Ohm R."/>
            <person name="Pangilinan J."/>
            <person name="Park H.-J."/>
            <person name="Ramirez L."/>
            <person name="Alfaro M."/>
            <person name="Sun H."/>
            <person name="Tritt A."/>
            <person name="Yoshinaga Y."/>
            <person name="Zwiers L.-H."/>
            <person name="Turgeon B."/>
            <person name="Goodwin S."/>
            <person name="Spatafora J."/>
            <person name="Crous P."/>
            <person name="Grigoriev I."/>
        </authorList>
    </citation>
    <scope>NUCLEOTIDE SEQUENCE</scope>
    <source>
        <strain evidence="15">CBS 122367</strain>
    </source>
</reference>
<evidence type="ECO:0000256" key="2">
    <source>
        <dbReference type="ARBA" id="ARBA00004924"/>
    </source>
</evidence>
<evidence type="ECO:0000256" key="5">
    <source>
        <dbReference type="ARBA" id="ARBA00012881"/>
    </source>
</evidence>
<evidence type="ECO:0000313" key="15">
    <source>
        <dbReference type="EMBL" id="KAF2687162.1"/>
    </source>
</evidence>
<accession>A0A6G1J9G6</accession>
<comment type="catalytic activity">
    <reaction evidence="14">
        <text>L-ornithine + NADH + O2 = N(5)-hydroxy-L-ornithine + NAD(+) + H2O</text>
        <dbReference type="Rhea" id="RHEA:41512"/>
        <dbReference type="ChEBI" id="CHEBI:15377"/>
        <dbReference type="ChEBI" id="CHEBI:15379"/>
        <dbReference type="ChEBI" id="CHEBI:46911"/>
        <dbReference type="ChEBI" id="CHEBI:57540"/>
        <dbReference type="ChEBI" id="CHEBI:57945"/>
        <dbReference type="ChEBI" id="CHEBI:78275"/>
        <dbReference type="EC" id="1.14.13.196"/>
    </reaction>
</comment>
<keyword evidence="10" id="KW-0560">Oxidoreductase</keyword>
<evidence type="ECO:0000256" key="10">
    <source>
        <dbReference type="ARBA" id="ARBA00023002"/>
    </source>
</evidence>
<dbReference type="PANTHER" id="PTHR42802">
    <property type="entry name" value="MONOOXYGENASE"/>
    <property type="match status" value="1"/>
</dbReference>
<organism evidence="15 16">
    <name type="scientific">Lentithecium fluviatile CBS 122367</name>
    <dbReference type="NCBI Taxonomy" id="1168545"/>
    <lineage>
        <taxon>Eukaryota</taxon>
        <taxon>Fungi</taxon>
        <taxon>Dikarya</taxon>
        <taxon>Ascomycota</taxon>
        <taxon>Pezizomycotina</taxon>
        <taxon>Dothideomycetes</taxon>
        <taxon>Pleosporomycetidae</taxon>
        <taxon>Pleosporales</taxon>
        <taxon>Massarineae</taxon>
        <taxon>Lentitheciaceae</taxon>
        <taxon>Lentithecium</taxon>
    </lineage>
</organism>
<comment type="cofactor">
    <cofactor evidence="1">
        <name>FAD</name>
        <dbReference type="ChEBI" id="CHEBI:57692"/>
    </cofactor>
</comment>
<dbReference type="InterPro" id="IPR036188">
    <property type="entry name" value="FAD/NAD-bd_sf"/>
</dbReference>
<comment type="subunit">
    <text evidence="4">Homotetramer.</text>
</comment>
<evidence type="ECO:0000256" key="11">
    <source>
        <dbReference type="ARBA" id="ARBA00023033"/>
    </source>
</evidence>
<dbReference type="EC" id="1.14.13.196" evidence="5"/>
<dbReference type="Proteomes" id="UP000799291">
    <property type="component" value="Unassembled WGS sequence"/>
</dbReference>
<dbReference type="Pfam" id="PF13434">
    <property type="entry name" value="Lys_Orn_oxgnase"/>
    <property type="match status" value="1"/>
</dbReference>
<proteinExistence type="inferred from homology"/>
<evidence type="ECO:0000256" key="1">
    <source>
        <dbReference type="ARBA" id="ARBA00001974"/>
    </source>
</evidence>
<evidence type="ECO:0000256" key="4">
    <source>
        <dbReference type="ARBA" id="ARBA00011881"/>
    </source>
</evidence>
<keyword evidence="7" id="KW-0285">Flavoprotein</keyword>
<keyword evidence="11 15" id="KW-0503">Monooxygenase</keyword>
<name>A0A6G1J9G6_9PLEO</name>
<dbReference type="Gene3D" id="3.50.50.60">
    <property type="entry name" value="FAD/NAD(P)-binding domain"/>
    <property type="match status" value="1"/>
</dbReference>
<evidence type="ECO:0000256" key="12">
    <source>
        <dbReference type="ARBA" id="ARBA00030351"/>
    </source>
</evidence>
<sequence>MVPHADLPMSTPEQTPPSVQEAFPGFTVDGLDESHFPAFENRSHLRYTPEEELHDLVCVGFGPASLAIAVALHDALDGTDPSLDIPSLQGRPPRVAFLEKQPQFAWHAGMLLPGARMQITFMKDMATLRNPRSEFTFINYLHRKDRLVEFCNLDTFLPQRIEYEDYMKWCANWFEEVVQYDQEVVKVMPEKSLDGSGEITTFTVVSKNIQTGQLESRRTKHVVIAAGGRPNMPPPFASSHPKINHSSKFSYISTKILKDLQHPYNVAVVGNGQSAAEIFDFIHGHYPNARTRLLIKGGALRPSDDSPFVNEIFNPSRVDSTFSREPARRAAALKEDKGTNYGVVRLNLLEHIYETLYLQRIRYGNSPEAEKHWAHRILPYRCVTAVEDSPVAKGGIRLHVKDRSPLFLSDVPGTEERTEILDVDAVFVATGYHRDLHETLLKDARHLMPGGDLKDAKWQVGRDYRMQFEDKKVGEDAGVWLQGCCESTHGLSDSLLSILANRGGEMVRNIFSKSSGWNGIDALGCEGAA</sequence>
<evidence type="ECO:0000256" key="13">
    <source>
        <dbReference type="ARBA" id="ARBA00047598"/>
    </source>
</evidence>
<gene>
    <name evidence="15" type="ORF">K458DRAFT_415431</name>
</gene>
<dbReference type="PRINTS" id="PR00368">
    <property type="entry name" value="FADPNR"/>
</dbReference>
<keyword evidence="16" id="KW-1185">Reference proteome</keyword>
<comment type="catalytic activity">
    <reaction evidence="13">
        <text>L-ornithine + NADPH + O2 = N(5)-hydroxy-L-ornithine + NADP(+) + H2O</text>
        <dbReference type="Rhea" id="RHEA:41508"/>
        <dbReference type="ChEBI" id="CHEBI:15377"/>
        <dbReference type="ChEBI" id="CHEBI:15379"/>
        <dbReference type="ChEBI" id="CHEBI:46911"/>
        <dbReference type="ChEBI" id="CHEBI:57783"/>
        <dbReference type="ChEBI" id="CHEBI:58349"/>
        <dbReference type="ChEBI" id="CHEBI:78275"/>
        <dbReference type="EC" id="1.14.13.196"/>
    </reaction>
</comment>
<comment type="pathway">
    <text evidence="2">Siderophore biosynthesis.</text>
</comment>
<dbReference type="InterPro" id="IPR025700">
    <property type="entry name" value="Lys/Orn_oxygenase"/>
</dbReference>
<dbReference type="OrthoDB" id="3519933at2759"/>
<dbReference type="SUPFAM" id="SSF51905">
    <property type="entry name" value="FAD/NAD(P)-binding domain"/>
    <property type="match status" value="1"/>
</dbReference>
<dbReference type="GO" id="GO:0006879">
    <property type="term" value="P:intracellular iron ion homeostasis"/>
    <property type="evidence" value="ECO:0007669"/>
    <property type="project" value="TreeGrafter"/>
</dbReference>
<keyword evidence="8" id="KW-0274">FAD</keyword>
<keyword evidence="9" id="KW-0521">NADP</keyword>
<evidence type="ECO:0000256" key="7">
    <source>
        <dbReference type="ARBA" id="ARBA00022630"/>
    </source>
</evidence>
<comment type="similarity">
    <text evidence="3">Belongs to the lysine N(6)-hydroxylase/L-ornithine N(5)-oxygenase family.</text>
</comment>
<dbReference type="EMBL" id="MU005575">
    <property type="protein sequence ID" value="KAF2687162.1"/>
    <property type="molecule type" value="Genomic_DNA"/>
</dbReference>
<dbReference type="GO" id="GO:0019290">
    <property type="term" value="P:siderophore biosynthetic process"/>
    <property type="evidence" value="ECO:0007669"/>
    <property type="project" value="UniProtKB-ARBA"/>
</dbReference>
<dbReference type="PANTHER" id="PTHR42802:SF1">
    <property type="entry name" value="L-ORNITHINE N(5)-MONOOXYGENASE"/>
    <property type="match status" value="1"/>
</dbReference>
<dbReference type="GO" id="GO:0004497">
    <property type="term" value="F:monooxygenase activity"/>
    <property type="evidence" value="ECO:0007669"/>
    <property type="project" value="UniProtKB-KW"/>
</dbReference>
<evidence type="ECO:0000256" key="9">
    <source>
        <dbReference type="ARBA" id="ARBA00022857"/>
    </source>
</evidence>